<evidence type="ECO:0000313" key="3">
    <source>
        <dbReference type="Proteomes" id="UP000236634"/>
    </source>
</evidence>
<sequence>MKCHYENIKGVGKVLIPGCWAVAISNDIRDCICHREPKTFAAFERNEYNKEVKRLKAKIKELEDENEYYRKILERNEIEIKL</sequence>
<comment type="caution">
    <text evidence="2">The sequence shown here is derived from an EMBL/GenBank/DDBJ whole genome shotgun (WGS) entry which is preliminary data.</text>
</comment>
<organism evidence="2 3">
    <name type="scientific">Hoylesella timonensis</name>
    <dbReference type="NCBI Taxonomy" id="386414"/>
    <lineage>
        <taxon>Bacteria</taxon>
        <taxon>Pseudomonadati</taxon>
        <taxon>Bacteroidota</taxon>
        <taxon>Bacteroidia</taxon>
        <taxon>Bacteroidales</taxon>
        <taxon>Prevotellaceae</taxon>
        <taxon>Hoylesella</taxon>
    </lineage>
</organism>
<gene>
    <name evidence="2" type="ORF">BFS16_00645</name>
</gene>
<accession>A0A2K0XPG3</accession>
<keyword evidence="1" id="KW-0175">Coiled coil</keyword>
<dbReference type="RefSeq" id="WP_103002379.1">
    <property type="nucleotide sequence ID" value="NZ_NBAX01000001.1"/>
</dbReference>
<feature type="coiled-coil region" evidence="1">
    <location>
        <begin position="45"/>
        <end position="79"/>
    </location>
</feature>
<dbReference type="EMBL" id="NBAX01000001">
    <property type="protein sequence ID" value="PNP96426.1"/>
    <property type="molecule type" value="Genomic_DNA"/>
</dbReference>
<name>A0A2K0XPG3_9BACT</name>
<protein>
    <submittedName>
        <fullName evidence="2">Uncharacterized protein</fullName>
    </submittedName>
</protein>
<evidence type="ECO:0000256" key="1">
    <source>
        <dbReference type="SAM" id="Coils"/>
    </source>
</evidence>
<reference evidence="2 3" key="1">
    <citation type="submission" date="2017-03" db="EMBL/GenBank/DDBJ databases">
        <authorList>
            <person name="Afonso C.L."/>
            <person name="Miller P.J."/>
            <person name="Scott M.A."/>
            <person name="Spackman E."/>
            <person name="Goraichik I."/>
            <person name="Dimitrov K.M."/>
            <person name="Suarez D.L."/>
            <person name="Swayne D.E."/>
        </authorList>
    </citation>
    <scope>NUCLEOTIDE SEQUENCE [LARGE SCALE GENOMIC DNA]</scope>
    <source>
        <strain evidence="2 3">DNF00076</strain>
    </source>
</reference>
<dbReference type="Proteomes" id="UP000236634">
    <property type="component" value="Unassembled WGS sequence"/>
</dbReference>
<evidence type="ECO:0000313" key="2">
    <source>
        <dbReference type="EMBL" id="PNP96426.1"/>
    </source>
</evidence>
<dbReference type="AlphaFoldDB" id="A0A2K0XPG3"/>
<proteinExistence type="predicted"/>